<evidence type="ECO:0000313" key="9">
    <source>
        <dbReference type="EMBL" id="MQY47710.1"/>
    </source>
</evidence>
<evidence type="ECO:0000256" key="2">
    <source>
        <dbReference type="ARBA" id="ARBA00022649"/>
    </source>
</evidence>
<dbReference type="AlphaFoldDB" id="A0A6A8ADA6"/>
<evidence type="ECO:0000256" key="4">
    <source>
        <dbReference type="ARBA" id="ARBA00022723"/>
    </source>
</evidence>
<comment type="similarity">
    <text evidence="7">Belongs to the PINc/VapC protein family.</text>
</comment>
<comment type="cofactor">
    <cofactor evidence="1">
        <name>Mg(2+)</name>
        <dbReference type="ChEBI" id="CHEBI:18420"/>
    </cofactor>
</comment>
<dbReference type="PANTHER" id="PTHR33653:SF1">
    <property type="entry name" value="RIBONUCLEASE VAPC2"/>
    <property type="match status" value="1"/>
</dbReference>
<keyword evidence="2" id="KW-1277">Toxin-antitoxin system</keyword>
<gene>
    <name evidence="9" type="ORF">GAO09_16865</name>
</gene>
<organism evidence="9 10">
    <name type="scientific">Endobacterium cereale</name>
    <dbReference type="NCBI Taxonomy" id="2663029"/>
    <lineage>
        <taxon>Bacteria</taxon>
        <taxon>Pseudomonadati</taxon>
        <taxon>Pseudomonadota</taxon>
        <taxon>Alphaproteobacteria</taxon>
        <taxon>Hyphomicrobiales</taxon>
        <taxon>Rhizobiaceae</taxon>
        <taxon>Endobacterium</taxon>
    </lineage>
</organism>
<keyword evidence="4" id="KW-0479">Metal-binding</keyword>
<evidence type="ECO:0000313" key="10">
    <source>
        <dbReference type="Proteomes" id="UP000435138"/>
    </source>
</evidence>
<dbReference type="Gene3D" id="3.40.50.1010">
    <property type="entry name" value="5'-nuclease"/>
    <property type="match status" value="1"/>
</dbReference>
<keyword evidence="10" id="KW-1185">Reference proteome</keyword>
<protein>
    <submittedName>
        <fullName evidence="9">PIN domain-containing protein</fullName>
    </submittedName>
</protein>
<dbReference type="GO" id="GO:0016787">
    <property type="term" value="F:hydrolase activity"/>
    <property type="evidence" value="ECO:0007669"/>
    <property type="project" value="UniProtKB-KW"/>
</dbReference>
<dbReference type="PANTHER" id="PTHR33653">
    <property type="entry name" value="RIBONUCLEASE VAPC2"/>
    <property type="match status" value="1"/>
</dbReference>
<dbReference type="Pfam" id="PF01850">
    <property type="entry name" value="PIN"/>
    <property type="match status" value="1"/>
</dbReference>
<keyword evidence="6" id="KW-0460">Magnesium</keyword>
<dbReference type="RefSeq" id="WP_324185419.1">
    <property type="nucleotide sequence ID" value="NZ_JAYKOO010000007.1"/>
</dbReference>
<dbReference type="InterPro" id="IPR050556">
    <property type="entry name" value="Type_II_TA_system_RNase"/>
</dbReference>
<name>A0A6A8ADA6_9HYPH</name>
<evidence type="ECO:0000256" key="6">
    <source>
        <dbReference type="ARBA" id="ARBA00022842"/>
    </source>
</evidence>
<proteinExistence type="inferred from homology"/>
<evidence type="ECO:0000256" key="1">
    <source>
        <dbReference type="ARBA" id="ARBA00001946"/>
    </source>
</evidence>
<reference evidence="9 10" key="1">
    <citation type="submission" date="2019-11" db="EMBL/GenBank/DDBJ databases">
        <title>Genome analysis of Rhizobacterium cereale a novel genus and species isolated from maize roots in North Spain.</title>
        <authorList>
            <person name="Menendez E."/>
            <person name="Flores-Felix J.D."/>
            <person name="Ramirez-Bahena M.-H."/>
            <person name="Igual J.M."/>
            <person name="Garcia-Fraile P."/>
            <person name="Peix A."/>
            <person name="Velazquez E."/>
        </authorList>
    </citation>
    <scope>NUCLEOTIDE SEQUENCE [LARGE SCALE GENOMIC DNA]</scope>
    <source>
        <strain evidence="9 10">RZME27</strain>
    </source>
</reference>
<keyword evidence="3" id="KW-0540">Nuclease</keyword>
<evidence type="ECO:0000259" key="8">
    <source>
        <dbReference type="Pfam" id="PF01850"/>
    </source>
</evidence>
<dbReference type="CDD" id="cd18746">
    <property type="entry name" value="PIN_VapC4-5_FitB-like"/>
    <property type="match status" value="1"/>
</dbReference>
<dbReference type="InterPro" id="IPR002716">
    <property type="entry name" value="PIN_dom"/>
</dbReference>
<accession>A0A6A8ADA6</accession>
<comment type="caution">
    <text evidence="9">The sequence shown here is derived from an EMBL/GenBank/DDBJ whole genome shotgun (WGS) entry which is preliminary data.</text>
</comment>
<dbReference type="SUPFAM" id="SSF88723">
    <property type="entry name" value="PIN domain-like"/>
    <property type="match status" value="1"/>
</dbReference>
<dbReference type="GO" id="GO:0004518">
    <property type="term" value="F:nuclease activity"/>
    <property type="evidence" value="ECO:0007669"/>
    <property type="project" value="UniProtKB-KW"/>
</dbReference>
<dbReference type="Proteomes" id="UP000435138">
    <property type="component" value="Unassembled WGS sequence"/>
</dbReference>
<dbReference type="EMBL" id="WIXI01000045">
    <property type="protein sequence ID" value="MQY47710.1"/>
    <property type="molecule type" value="Genomic_DNA"/>
</dbReference>
<evidence type="ECO:0000256" key="5">
    <source>
        <dbReference type="ARBA" id="ARBA00022801"/>
    </source>
</evidence>
<evidence type="ECO:0000256" key="7">
    <source>
        <dbReference type="ARBA" id="ARBA00038093"/>
    </source>
</evidence>
<sequence length="152" mass="16778">MNGWLLDTNVISALINPNGAPSVKRWAAGQSEARVFISVLTLAEYDKGIEKLPADDENRHRYTVARDGLEMRFAGRTLSVSDNVVRRWGKISGRIKLATRNAPPVIDTLLAATALEHDLYLVTPNKKDVLNSGAAVFDPWADELALFPLRPL</sequence>
<dbReference type="GO" id="GO:0046872">
    <property type="term" value="F:metal ion binding"/>
    <property type="evidence" value="ECO:0007669"/>
    <property type="project" value="UniProtKB-KW"/>
</dbReference>
<dbReference type="InterPro" id="IPR029060">
    <property type="entry name" value="PIN-like_dom_sf"/>
</dbReference>
<evidence type="ECO:0000256" key="3">
    <source>
        <dbReference type="ARBA" id="ARBA00022722"/>
    </source>
</evidence>
<feature type="domain" description="PIN" evidence="8">
    <location>
        <begin position="5"/>
        <end position="125"/>
    </location>
</feature>
<keyword evidence="5" id="KW-0378">Hydrolase</keyword>